<keyword evidence="9" id="KW-1185">Reference proteome</keyword>
<dbReference type="SUPFAM" id="SSF46565">
    <property type="entry name" value="Chaperone J-domain"/>
    <property type="match status" value="1"/>
</dbReference>
<reference evidence="8 9" key="1">
    <citation type="submission" date="2024-11" db="EMBL/GenBank/DDBJ databases">
        <title>Chromosome-level genome assembly of the freshwater bivalve Anodonta woodiana.</title>
        <authorList>
            <person name="Chen X."/>
        </authorList>
    </citation>
    <scope>NUCLEOTIDE SEQUENCE [LARGE SCALE GENOMIC DNA]</scope>
    <source>
        <strain evidence="8">MN2024</strain>
        <tissue evidence="8">Gills</tissue>
    </source>
</reference>
<accession>A0ABD3TYE6</accession>
<evidence type="ECO:0000259" key="7">
    <source>
        <dbReference type="PROSITE" id="PS50076"/>
    </source>
</evidence>
<feature type="domain" description="J" evidence="7">
    <location>
        <begin position="13"/>
        <end position="78"/>
    </location>
</feature>
<proteinExistence type="predicted"/>
<dbReference type="Gene3D" id="1.10.287.110">
    <property type="entry name" value="DnaJ domain"/>
    <property type="match status" value="1"/>
</dbReference>
<dbReference type="FunFam" id="1.10.287.110:FF:000017">
    <property type="entry name" value="dnaJ homolog subfamily C member 5"/>
    <property type="match status" value="1"/>
</dbReference>
<organism evidence="8 9">
    <name type="scientific">Sinanodonta woodiana</name>
    <name type="common">Chinese pond mussel</name>
    <name type="synonym">Anodonta woodiana</name>
    <dbReference type="NCBI Taxonomy" id="1069815"/>
    <lineage>
        <taxon>Eukaryota</taxon>
        <taxon>Metazoa</taxon>
        <taxon>Spiralia</taxon>
        <taxon>Lophotrochozoa</taxon>
        <taxon>Mollusca</taxon>
        <taxon>Bivalvia</taxon>
        <taxon>Autobranchia</taxon>
        <taxon>Heteroconchia</taxon>
        <taxon>Palaeoheterodonta</taxon>
        <taxon>Unionida</taxon>
        <taxon>Unionoidea</taxon>
        <taxon>Unionidae</taxon>
        <taxon>Unioninae</taxon>
        <taxon>Sinanodonta</taxon>
    </lineage>
</organism>
<evidence type="ECO:0000313" key="8">
    <source>
        <dbReference type="EMBL" id="KAL3842179.1"/>
    </source>
</evidence>
<feature type="compositionally biased region" description="Polar residues" evidence="6">
    <location>
        <begin position="164"/>
        <end position="182"/>
    </location>
</feature>
<dbReference type="CDD" id="cd06257">
    <property type="entry name" value="DnaJ"/>
    <property type="match status" value="1"/>
</dbReference>
<dbReference type="GO" id="GO:0016020">
    <property type="term" value="C:membrane"/>
    <property type="evidence" value="ECO:0007669"/>
    <property type="project" value="UniProtKB-SubCell"/>
</dbReference>
<dbReference type="PANTHER" id="PTHR44027">
    <property type="entry name" value="DNAJ HOMOLOG SUBFAMILY C MEMBER 5 HOMOLOG"/>
    <property type="match status" value="1"/>
</dbReference>
<sequence>MSRPRTLSRSGNSLYEVLEITKEATQTDVKKAYRKLALKYHPDKNHGDLEASEKFKVINHANTVLSDTTKRGIYDRYGSMGLYLAEQIGEENVNTYFVLTSGWCKALTVFCGLITGCYFCCCCFCCCFNFCCGKCKPKMPDEEGDYANLHDEYSSTPEDEVAPVTSQPEVTSGGNKNATSTAIPMPPPSDYNASSSPSEDTNLTKDSKPTYGADS</sequence>
<dbReference type="SMART" id="SM00271">
    <property type="entry name" value="DnaJ"/>
    <property type="match status" value="1"/>
</dbReference>
<dbReference type="PANTHER" id="PTHR44027:SF7">
    <property type="entry name" value="DNAJ HOMOLOG SUBFAMILY C MEMBER 5 HOMOLOG"/>
    <property type="match status" value="1"/>
</dbReference>
<feature type="compositionally biased region" description="Polar residues" evidence="6">
    <location>
        <begin position="191"/>
        <end position="201"/>
    </location>
</feature>
<evidence type="ECO:0000256" key="3">
    <source>
        <dbReference type="ARBA" id="ARBA00023139"/>
    </source>
</evidence>
<dbReference type="AlphaFoldDB" id="A0ABD3TYE6"/>
<dbReference type="Proteomes" id="UP001634394">
    <property type="component" value="Unassembled WGS sequence"/>
</dbReference>
<evidence type="ECO:0000256" key="2">
    <source>
        <dbReference type="ARBA" id="ARBA00023136"/>
    </source>
</evidence>
<evidence type="ECO:0000256" key="1">
    <source>
        <dbReference type="ARBA" id="ARBA00004635"/>
    </source>
</evidence>
<dbReference type="PROSITE" id="PS50076">
    <property type="entry name" value="DNAJ_2"/>
    <property type="match status" value="1"/>
</dbReference>
<comment type="subcellular location">
    <subcellularLocation>
        <location evidence="1">Membrane</location>
        <topology evidence="1">Lipid-anchor</topology>
    </subcellularLocation>
</comment>
<keyword evidence="5" id="KW-0449">Lipoprotein</keyword>
<evidence type="ECO:0000256" key="5">
    <source>
        <dbReference type="ARBA" id="ARBA00023288"/>
    </source>
</evidence>
<keyword evidence="4" id="KW-0143">Chaperone</keyword>
<evidence type="ECO:0000256" key="4">
    <source>
        <dbReference type="ARBA" id="ARBA00023186"/>
    </source>
</evidence>
<keyword evidence="3" id="KW-0564">Palmitate</keyword>
<protein>
    <recommendedName>
        <fullName evidence="7">J domain-containing protein</fullName>
    </recommendedName>
</protein>
<evidence type="ECO:0000313" key="9">
    <source>
        <dbReference type="Proteomes" id="UP001634394"/>
    </source>
</evidence>
<dbReference type="GO" id="GO:0005737">
    <property type="term" value="C:cytoplasm"/>
    <property type="evidence" value="ECO:0007669"/>
    <property type="project" value="UniProtKB-ARBA"/>
</dbReference>
<dbReference type="EMBL" id="JBJQND010000017">
    <property type="protein sequence ID" value="KAL3842179.1"/>
    <property type="molecule type" value="Genomic_DNA"/>
</dbReference>
<comment type="caution">
    <text evidence="8">The sequence shown here is derived from an EMBL/GenBank/DDBJ whole genome shotgun (WGS) entry which is preliminary data.</text>
</comment>
<keyword evidence="2" id="KW-0472">Membrane</keyword>
<gene>
    <name evidence="8" type="ORF">ACJMK2_020221</name>
</gene>
<dbReference type="InterPro" id="IPR036869">
    <property type="entry name" value="J_dom_sf"/>
</dbReference>
<dbReference type="InterPro" id="IPR051434">
    <property type="entry name" value="DnaJ_C_subfamily_member5"/>
</dbReference>
<dbReference type="Pfam" id="PF00226">
    <property type="entry name" value="DnaJ"/>
    <property type="match status" value="1"/>
</dbReference>
<feature type="region of interest" description="Disordered" evidence="6">
    <location>
        <begin position="147"/>
        <end position="215"/>
    </location>
</feature>
<evidence type="ECO:0000256" key="6">
    <source>
        <dbReference type="SAM" id="MobiDB-lite"/>
    </source>
</evidence>
<dbReference type="InterPro" id="IPR001623">
    <property type="entry name" value="DnaJ_domain"/>
</dbReference>
<name>A0ABD3TYE6_SINWO</name>
<dbReference type="PRINTS" id="PR00625">
    <property type="entry name" value="JDOMAIN"/>
</dbReference>